<name>A0ABR9X6X4_9RHOB</name>
<evidence type="ECO:0000313" key="3">
    <source>
        <dbReference type="EMBL" id="MBE9639293.1"/>
    </source>
</evidence>
<dbReference type="PANTHER" id="PTHR12151">
    <property type="entry name" value="ELECTRON TRANSPORT PROTIN SCO1/SENC FAMILY MEMBER"/>
    <property type="match status" value="1"/>
</dbReference>
<evidence type="ECO:0000256" key="1">
    <source>
        <dbReference type="ARBA" id="ARBA00010996"/>
    </source>
</evidence>
<keyword evidence="2" id="KW-0812">Transmembrane</keyword>
<dbReference type="InterPro" id="IPR036249">
    <property type="entry name" value="Thioredoxin-like_sf"/>
</dbReference>
<protein>
    <submittedName>
        <fullName evidence="3">SCO family protein</fullName>
    </submittedName>
</protein>
<evidence type="ECO:0000313" key="4">
    <source>
        <dbReference type="Proteomes" id="UP000607796"/>
    </source>
</evidence>
<dbReference type="EMBL" id="JADFFK010000018">
    <property type="protein sequence ID" value="MBE9639293.1"/>
    <property type="molecule type" value="Genomic_DNA"/>
</dbReference>
<feature type="transmembrane region" description="Helical" evidence="2">
    <location>
        <begin position="12"/>
        <end position="31"/>
    </location>
</feature>
<reference evidence="3 4" key="1">
    <citation type="journal article" date="2021" name="Int. J. Syst. Evol. Microbiol.">
        <title>Salipiger mangrovisoli sp. nov., isolated from mangrove soil and the proposal for the reclassification of Paraphaeobacter pallidus as Salipiger pallidus comb. nov.</title>
        <authorList>
            <person name="Du J."/>
            <person name="Liu Y."/>
            <person name="Pei T."/>
            <person name="Deng M.R."/>
            <person name="Zhu H."/>
        </authorList>
    </citation>
    <scope>NUCLEOTIDE SEQUENCE [LARGE SCALE GENOMIC DNA]</scope>
    <source>
        <strain evidence="3 4">6D45A</strain>
    </source>
</reference>
<accession>A0ABR9X6X4</accession>
<gene>
    <name evidence="3" type="ORF">IQ782_20775</name>
</gene>
<keyword evidence="2" id="KW-0472">Membrane</keyword>
<dbReference type="SUPFAM" id="SSF52833">
    <property type="entry name" value="Thioredoxin-like"/>
    <property type="match status" value="1"/>
</dbReference>
<sequence length="200" mass="21747">MSKQGITAIRIALWGLVLLALVALLWVRVIAPRLEQDVTASLGRGDYHLTATDGSAFTESSLKGAPSAVFFGFTHCPEVCPTTLGDIATWQEGLGEAGKMLRVFFVTVDPERDTPEQLAQYVSWVPGVLGVSGDRAEMDKAIKAFRIYARRVALDDGGYTMDHSAMVLLFDEKGDYAGLINYQEDYDRALGKLRGLVGAS</sequence>
<organism evidence="3 4">
    <name type="scientific">Salipiger mangrovisoli</name>
    <dbReference type="NCBI Taxonomy" id="2865933"/>
    <lineage>
        <taxon>Bacteria</taxon>
        <taxon>Pseudomonadati</taxon>
        <taxon>Pseudomonadota</taxon>
        <taxon>Alphaproteobacteria</taxon>
        <taxon>Rhodobacterales</taxon>
        <taxon>Roseobacteraceae</taxon>
        <taxon>Salipiger</taxon>
    </lineage>
</organism>
<dbReference type="Pfam" id="PF02630">
    <property type="entry name" value="SCO1-SenC"/>
    <property type="match status" value="1"/>
</dbReference>
<dbReference type="Proteomes" id="UP000607796">
    <property type="component" value="Unassembled WGS sequence"/>
</dbReference>
<keyword evidence="2" id="KW-1133">Transmembrane helix</keyword>
<dbReference type="Gene3D" id="3.40.30.10">
    <property type="entry name" value="Glutaredoxin"/>
    <property type="match status" value="1"/>
</dbReference>
<dbReference type="CDD" id="cd02968">
    <property type="entry name" value="SCO"/>
    <property type="match status" value="1"/>
</dbReference>
<proteinExistence type="inferred from homology"/>
<dbReference type="RefSeq" id="WP_194136583.1">
    <property type="nucleotide sequence ID" value="NZ_JADFFK010000018.1"/>
</dbReference>
<comment type="similarity">
    <text evidence="1">Belongs to the SCO1/2 family.</text>
</comment>
<comment type="caution">
    <text evidence="3">The sequence shown here is derived from an EMBL/GenBank/DDBJ whole genome shotgun (WGS) entry which is preliminary data.</text>
</comment>
<evidence type="ECO:0000256" key="2">
    <source>
        <dbReference type="SAM" id="Phobius"/>
    </source>
</evidence>
<dbReference type="PANTHER" id="PTHR12151:SF25">
    <property type="entry name" value="LINALOOL DEHYDRATASE_ISOMERASE DOMAIN-CONTAINING PROTEIN"/>
    <property type="match status" value="1"/>
</dbReference>
<keyword evidence="4" id="KW-1185">Reference proteome</keyword>
<dbReference type="InterPro" id="IPR003782">
    <property type="entry name" value="SCO1/SenC"/>
</dbReference>